<name>A0A1F6G888_9PROT</name>
<dbReference type="AlphaFoldDB" id="A0A1F6G888"/>
<evidence type="ECO:0000313" key="2">
    <source>
        <dbReference type="Proteomes" id="UP000178449"/>
    </source>
</evidence>
<sequence length="122" mass="13859">MIDLKWNATEQGINWNPPQAGEVVTDPLAWEPEIVEGDEALIQSFYISLRNDPWTRALYQAEPEEAARIGIELKKSLQANNPEIVLGSFHYSLDQGHLNIRATLICDNNQSIQTYFENVFNA</sequence>
<organism evidence="1 2">
    <name type="scientific">Candidatus Lambdaproteobacteria bacterium RIFOXYD2_FULL_50_16</name>
    <dbReference type="NCBI Taxonomy" id="1817772"/>
    <lineage>
        <taxon>Bacteria</taxon>
        <taxon>Pseudomonadati</taxon>
        <taxon>Pseudomonadota</taxon>
        <taxon>Candidatus Lambdaproteobacteria</taxon>
    </lineage>
</organism>
<proteinExistence type="predicted"/>
<gene>
    <name evidence="1" type="ORF">A2527_00530</name>
</gene>
<reference evidence="1 2" key="1">
    <citation type="journal article" date="2016" name="Nat. Commun.">
        <title>Thousands of microbial genomes shed light on interconnected biogeochemical processes in an aquifer system.</title>
        <authorList>
            <person name="Anantharaman K."/>
            <person name="Brown C.T."/>
            <person name="Hug L.A."/>
            <person name="Sharon I."/>
            <person name="Castelle C.J."/>
            <person name="Probst A.J."/>
            <person name="Thomas B.C."/>
            <person name="Singh A."/>
            <person name="Wilkins M.J."/>
            <person name="Karaoz U."/>
            <person name="Brodie E.L."/>
            <person name="Williams K.H."/>
            <person name="Hubbard S.S."/>
            <person name="Banfield J.F."/>
        </authorList>
    </citation>
    <scope>NUCLEOTIDE SEQUENCE [LARGE SCALE GENOMIC DNA]</scope>
</reference>
<dbReference type="EMBL" id="MFNE01000039">
    <property type="protein sequence ID" value="OGG94323.1"/>
    <property type="molecule type" value="Genomic_DNA"/>
</dbReference>
<evidence type="ECO:0000313" key="1">
    <source>
        <dbReference type="EMBL" id="OGG94323.1"/>
    </source>
</evidence>
<dbReference type="Proteomes" id="UP000178449">
    <property type="component" value="Unassembled WGS sequence"/>
</dbReference>
<comment type="caution">
    <text evidence="1">The sequence shown here is derived from an EMBL/GenBank/DDBJ whole genome shotgun (WGS) entry which is preliminary data.</text>
</comment>
<protein>
    <submittedName>
        <fullName evidence="1">Uncharacterized protein</fullName>
    </submittedName>
</protein>
<accession>A0A1F6G888</accession>
<dbReference type="STRING" id="1817772.A2527_00530"/>